<dbReference type="AlphaFoldDB" id="A0A8J8W9N1"/>
<organism evidence="2 3">
    <name type="scientific">Penicillium ucsense</name>
    <dbReference type="NCBI Taxonomy" id="2839758"/>
    <lineage>
        <taxon>Eukaryota</taxon>
        <taxon>Fungi</taxon>
        <taxon>Dikarya</taxon>
        <taxon>Ascomycota</taxon>
        <taxon>Pezizomycotina</taxon>
        <taxon>Eurotiomycetes</taxon>
        <taxon>Eurotiomycetidae</taxon>
        <taxon>Eurotiales</taxon>
        <taxon>Aspergillaceae</taxon>
        <taxon>Penicillium</taxon>
    </lineage>
</organism>
<evidence type="ECO:0000256" key="1">
    <source>
        <dbReference type="SAM" id="MobiDB-lite"/>
    </source>
</evidence>
<dbReference type="Proteomes" id="UP000631181">
    <property type="component" value="Unassembled WGS sequence"/>
</dbReference>
<comment type="caution">
    <text evidence="2">The sequence shown here is derived from an EMBL/GenBank/DDBJ whole genome shotgun (WGS) entry which is preliminary data.</text>
</comment>
<protein>
    <submittedName>
        <fullName evidence="2">Uncharacterized protein</fullName>
    </submittedName>
</protein>
<dbReference type="EMBL" id="WIWV01000009">
    <property type="protein sequence ID" value="KAF7719003.1"/>
    <property type="molecule type" value="Genomic_DNA"/>
</dbReference>
<gene>
    <name evidence="2" type="ORF">PECM_008510</name>
</gene>
<name>A0A8J8W9N1_9EURO</name>
<feature type="compositionally biased region" description="Basic and acidic residues" evidence="1">
    <location>
        <begin position="90"/>
        <end position="100"/>
    </location>
</feature>
<feature type="compositionally biased region" description="Polar residues" evidence="1">
    <location>
        <begin position="119"/>
        <end position="132"/>
    </location>
</feature>
<feature type="region of interest" description="Disordered" evidence="1">
    <location>
        <begin position="55"/>
        <end position="141"/>
    </location>
</feature>
<proteinExistence type="predicted"/>
<sequence>MRIDNLEDVIISILAAHPTLKLDYGAMAQMYGRGAKHDTMEWKFRAWRREAQRLRATGGESTFQQQPTSRKKSRKASAATKGLSSTGKPSESRRERLRADSDEEEYAPSTAYLDFDSDTPGNGSLLNESTVNTERITRRTRTRKTAIEVQSVTDSDIDDEIFILGTYPCKKVRFTPNAKQEGECENAPKSPFSRYKSPPPPVTESAAADTDSYGTASMCDASGSNSDGDSDDVSGTDDGISGSSRAIKKKSTNAADDADAHSVDSGDNSSLFWHGPYWRSISDL</sequence>
<accession>A0A8J8W9N1</accession>
<evidence type="ECO:0000313" key="2">
    <source>
        <dbReference type="EMBL" id="KAF7719003.1"/>
    </source>
</evidence>
<dbReference type="OrthoDB" id="4828117at2759"/>
<keyword evidence="3" id="KW-1185">Reference proteome</keyword>
<evidence type="ECO:0000313" key="3">
    <source>
        <dbReference type="Proteomes" id="UP000631181"/>
    </source>
</evidence>
<reference evidence="2" key="1">
    <citation type="journal article" date="2020" name="Front. Microbiol.">
        <title>Gene regulatory networks of Penicillium echinulatum 2HH and Penicillium oxalicum 114-2 inferred by a computational biology approach.</title>
        <authorList>
            <person name="Lenz A.R."/>
            <person name="Galan-Vasquez E."/>
            <person name="Balbinot E."/>
            <person name="De Abreu F.P."/>
            <person name="De Oliveira N.S."/>
            <person name="Da Rosa L.O."/>
            <person name="De Avila E Silva S."/>
            <person name="Camassola M."/>
            <person name="Dillon A.J.P."/>
            <person name="Perez-Rueda E."/>
        </authorList>
    </citation>
    <scope>NUCLEOTIDE SEQUENCE</scope>
    <source>
        <strain evidence="2">S1M29</strain>
    </source>
</reference>
<feature type="region of interest" description="Disordered" evidence="1">
    <location>
        <begin position="179"/>
        <end position="284"/>
    </location>
</feature>